<reference evidence="1 2" key="1">
    <citation type="submission" date="2020-09" db="EMBL/GenBank/DDBJ databases">
        <title>De no assembly of potato wild relative species, Solanum commersonii.</title>
        <authorList>
            <person name="Cho K."/>
        </authorList>
    </citation>
    <scope>NUCLEOTIDE SEQUENCE [LARGE SCALE GENOMIC DNA]</scope>
    <source>
        <strain evidence="1">LZ3.2</strain>
        <tissue evidence="1">Leaf</tissue>
    </source>
</reference>
<dbReference type="AlphaFoldDB" id="A0A9J5WLR1"/>
<keyword evidence="2" id="KW-1185">Reference proteome</keyword>
<accession>A0A9J5WLR1</accession>
<name>A0A9J5WLR1_SOLCO</name>
<sequence>MPEPKYVIIWEPCIITKGCSSINSYSIAREKYLENSMKIELGLNERIGVLLPTTSFMFDAKIHTEIMIKEFFINHHLLQRSLRNLFKYKNSRSS</sequence>
<dbReference type="EMBL" id="JACXVP010000011">
    <property type="protein sequence ID" value="KAG5576159.1"/>
    <property type="molecule type" value="Genomic_DNA"/>
</dbReference>
<proteinExistence type="predicted"/>
<evidence type="ECO:0000313" key="2">
    <source>
        <dbReference type="Proteomes" id="UP000824120"/>
    </source>
</evidence>
<protein>
    <submittedName>
        <fullName evidence="1">Uncharacterized protein</fullName>
    </submittedName>
</protein>
<dbReference type="Proteomes" id="UP000824120">
    <property type="component" value="Chromosome 11"/>
</dbReference>
<comment type="caution">
    <text evidence="1">The sequence shown here is derived from an EMBL/GenBank/DDBJ whole genome shotgun (WGS) entry which is preliminary data.</text>
</comment>
<gene>
    <name evidence="1" type="ORF">H5410_056293</name>
</gene>
<organism evidence="1 2">
    <name type="scientific">Solanum commersonii</name>
    <name type="common">Commerson's wild potato</name>
    <name type="synonym">Commerson's nightshade</name>
    <dbReference type="NCBI Taxonomy" id="4109"/>
    <lineage>
        <taxon>Eukaryota</taxon>
        <taxon>Viridiplantae</taxon>
        <taxon>Streptophyta</taxon>
        <taxon>Embryophyta</taxon>
        <taxon>Tracheophyta</taxon>
        <taxon>Spermatophyta</taxon>
        <taxon>Magnoliopsida</taxon>
        <taxon>eudicotyledons</taxon>
        <taxon>Gunneridae</taxon>
        <taxon>Pentapetalae</taxon>
        <taxon>asterids</taxon>
        <taxon>lamiids</taxon>
        <taxon>Solanales</taxon>
        <taxon>Solanaceae</taxon>
        <taxon>Solanoideae</taxon>
        <taxon>Solaneae</taxon>
        <taxon>Solanum</taxon>
    </lineage>
</organism>
<evidence type="ECO:0000313" key="1">
    <source>
        <dbReference type="EMBL" id="KAG5576159.1"/>
    </source>
</evidence>